<proteinExistence type="predicted"/>
<evidence type="ECO:0000313" key="2">
    <source>
        <dbReference type="EMBL" id="JAD58758.1"/>
    </source>
</evidence>
<accession>A0A0A9B9C1</accession>
<feature type="transmembrane region" description="Helical" evidence="1">
    <location>
        <begin position="12"/>
        <end position="33"/>
    </location>
</feature>
<protein>
    <submittedName>
        <fullName evidence="2">Uncharacterized protein</fullName>
    </submittedName>
</protein>
<dbReference type="EMBL" id="GBRH01239137">
    <property type="protein sequence ID" value="JAD58758.1"/>
    <property type="molecule type" value="Transcribed_RNA"/>
</dbReference>
<keyword evidence="1" id="KW-0472">Membrane</keyword>
<feature type="transmembrane region" description="Helical" evidence="1">
    <location>
        <begin position="39"/>
        <end position="58"/>
    </location>
</feature>
<organism evidence="2">
    <name type="scientific">Arundo donax</name>
    <name type="common">Giant reed</name>
    <name type="synonym">Donax arundinaceus</name>
    <dbReference type="NCBI Taxonomy" id="35708"/>
    <lineage>
        <taxon>Eukaryota</taxon>
        <taxon>Viridiplantae</taxon>
        <taxon>Streptophyta</taxon>
        <taxon>Embryophyta</taxon>
        <taxon>Tracheophyta</taxon>
        <taxon>Spermatophyta</taxon>
        <taxon>Magnoliopsida</taxon>
        <taxon>Liliopsida</taxon>
        <taxon>Poales</taxon>
        <taxon>Poaceae</taxon>
        <taxon>PACMAD clade</taxon>
        <taxon>Arundinoideae</taxon>
        <taxon>Arundineae</taxon>
        <taxon>Arundo</taxon>
    </lineage>
</organism>
<keyword evidence="1" id="KW-1133">Transmembrane helix</keyword>
<name>A0A0A9B9C1_ARUDO</name>
<keyword evidence="1" id="KW-0812">Transmembrane</keyword>
<evidence type="ECO:0000256" key="1">
    <source>
        <dbReference type="SAM" id="Phobius"/>
    </source>
</evidence>
<dbReference type="AlphaFoldDB" id="A0A0A9B9C1"/>
<reference evidence="2" key="1">
    <citation type="submission" date="2014-09" db="EMBL/GenBank/DDBJ databases">
        <authorList>
            <person name="Magalhaes I.L.F."/>
            <person name="Oliveira U."/>
            <person name="Santos F.R."/>
            <person name="Vidigal T.H.D.A."/>
            <person name="Brescovit A.D."/>
            <person name="Santos A.J."/>
        </authorList>
    </citation>
    <scope>NUCLEOTIDE SEQUENCE</scope>
    <source>
        <tissue evidence="2">Shoot tissue taken approximately 20 cm above the soil surface</tissue>
    </source>
</reference>
<sequence>MSLLIRFAGQFWKVCYGLLSSVMLTILYNAGIQREDVQIISRTFLFSVMILGVSSFNVT</sequence>
<reference evidence="2" key="2">
    <citation type="journal article" date="2015" name="Data Brief">
        <title>Shoot transcriptome of the giant reed, Arundo donax.</title>
        <authorList>
            <person name="Barrero R.A."/>
            <person name="Guerrero F.D."/>
            <person name="Moolhuijzen P."/>
            <person name="Goolsby J.A."/>
            <person name="Tidwell J."/>
            <person name="Bellgard S.E."/>
            <person name="Bellgard M.I."/>
        </authorList>
    </citation>
    <scope>NUCLEOTIDE SEQUENCE</scope>
    <source>
        <tissue evidence="2">Shoot tissue taken approximately 20 cm above the soil surface</tissue>
    </source>
</reference>